<sequence length="109" mass="12526">MSMKKYLSIQVKKYAFVAFLSAFMLLSSGVFAMKEISKDQLMEDEALPELVLELQELKSTPSVTIINKYGEIIAQFYGAKEEIESKFPETLQKSKFILNHGNHHFFLLD</sequence>
<accession>A0A2P8E0B5</accession>
<comment type="caution">
    <text evidence="1">The sequence shown here is derived from an EMBL/GenBank/DDBJ whole genome shotgun (WGS) entry which is preliminary data.</text>
</comment>
<organism evidence="1 2">
    <name type="scientific">Cecembia rubra</name>
    <dbReference type="NCBI Taxonomy" id="1485585"/>
    <lineage>
        <taxon>Bacteria</taxon>
        <taxon>Pseudomonadati</taxon>
        <taxon>Bacteroidota</taxon>
        <taxon>Cytophagia</taxon>
        <taxon>Cytophagales</taxon>
        <taxon>Cyclobacteriaceae</taxon>
        <taxon>Cecembia</taxon>
    </lineage>
</organism>
<gene>
    <name evidence="1" type="ORF">CLV48_10817</name>
</gene>
<dbReference type="AlphaFoldDB" id="A0A2P8E0B5"/>
<keyword evidence="2" id="KW-1185">Reference proteome</keyword>
<protein>
    <submittedName>
        <fullName evidence="1">Uncharacterized protein</fullName>
    </submittedName>
</protein>
<evidence type="ECO:0000313" key="1">
    <source>
        <dbReference type="EMBL" id="PSL02908.1"/>
    </source>
</evidence>
<reference evidence="1 2" key="1">
    <citation type="submission" date="2018-03" db="EMBL/GenBank/DDBJ databases">
        <title>Genomic Encyclopedia of Archaeal and Bacterial Type Strains, Phase II (KMG-II): from individual species to whole genera.</title>
        <authorList>
            <person name="Goeker M."/>
        </authorList>
    </citation>
    <scope>NUCLEOTIDE SEQUENCE [LARGE SCALE GENOMIC DNA]</scope>
    <source>
        <strain evidence="1 2">DSM 28057</strain>
    </source>
</reference>
<proteinExistence type="predicted"/>
<name>A0A2P8E0B5_9BACT</name>
<dbReference type="Proteomes" id="UP000240708">
    <property type="component" value="Unassembled WGS sequence"/>
</dbReference>
<dbReference type="EMBL" id="PYGF01000008">
    <property type="protein sequence ID" value="PSL02908.1"/>
    <property type="molecule type" value="Genomic_DNA"/>
</dbReference>
<evidence type="ECO:0000313" key="2">
    <source>
        <dbReference type="Proteomes" id="UP000240708"/>
    </source>
</evidence>